<organism evidence="3 4">
    <name type="scientific">Fontibacter flavus</name>
    <dbReference type="NCBI Taxonomy" id="654838"/>
    <lineage>
        <taxon>Bacteria</taxon>
        <taxon>Pseudomonadati</taxon>
        <taxon>Bacteroidota</taxon>
        <taxon>Cytophagia</taxon>
        <taxon>Cytophagales</taxon>
        <taxon>Cyclobacteriaceae</taxon>
        <taxon>Fontibacter</taxon>
    </lineage>
</organism>
<accession>A0ABV6FSH9</accession>
<dbReference type="EMBL" id="JBHLWI010000022">
    <property type="protein sequence ID" value="MFC0262711.1"/>
    <property type="molecule type" value="Genomic_DNA"/>
</dbReference>
<name>A0ABV6FSH9_9BACT</name>
<reference evidence="3 4" key="1">
    <citation type="submission" date="2024-09" db="EMBL/GenBank/DDBJ databases">
        <authorList>
            <person name="Sun Q."/>
            <person name="Mori K."/>
        </authorList>
    </citation>
    <scope>NUCLEOTIDE SEQUENCE [LARGE SCALE GENOMIC DNA]</scope>
    <source>
        <strain evidence="3 4">CCM 7650</strain>
    </source>
</reference>
<evidence type="ECO:0000256" key="1">
    <source>
        <dbReference type="SAM" id="SignalP"/>
    </source>
</evidence>
<feature type="chain" id="PRO_5046948594" evidence="1">
    <location>
        <begin position="22"/>
        <end position="228"/>
    </location>
</feature>
<protein>
    <submittedName>
        <fullName evidence="3">Head GIN domain-containing protein</fullName>
    </submittedName>
</protein>
<keyword evidence="1" id="KW-0732">Signal</keyword>
<evidence type="ECO:0000313" key="4">
    <source>
        <dbReference type="Proteomes" id="UP001589797"/>
    </source>
</evidence>
<gene>
    <name evidence="3" type="ORF">ACFFIP_08455</name>
</gene>
<feature type="domain" description="Putative auto-transporter adhesin head GIN" evidence="2">
    <location>
        <begin position="33"/>
        <end position="212"/>
    </location>
</feature>
<keyword evidence="4" id="KW-1185">Reference proteome</keyword>
<feature type="signal peptide" evidence="1">
    <location>
        <begin position="1"/>
        <end position="21"/>
    </location>
</feature>
<evidence type="ECO:0000259" key="2">
    <source>
        <dbReference type="Pfam" id="PF10988"/>
    </source>
</evidence>
<sequence length="228" mass="24579">MKTTYYLTFLLFFSLIIGAHAQTQRETRNLGSFDAVKISNSIKAELVRGDQNKVEITVLGIEIGKVETSIVDGTLEVRLARGNFRNHTVEVVVTYVDIQGIEATTSATVIAKDKIVAEEAYLYAGTSAYLEANLEADVLNIEAATNAKIYVEGKVDGLGIRAFTNAEIDAKKLIGDNVEVLANTASTVYFRTNGKIQGSAATAAKVYYTGNPKEVNVKTSTGGNISKN</sequence>
<dbReference type="Pfam" id="PF10988">
    <property type="entry name" value="DUF2807"/>
    <property type="match status" value="1"/>
</dbReference>
<dbReference type="InterPro" id="IPR021255">
    <property type="entry name" value="DUF2807"/>
</dbReference>
<dbReference type="RefSeq" id="WP_382387155.1">
    <property type="nucleotide sequence ID" value="NZ_JBHLWI010000022.1"/>
</dbReference>
<proteinExistence type="predicted"/>
<dbReference type="Gene3D" id="2.160.20.120">
    <property type="match status" value="1"/>
</dbReference>
<dbReference type="Proteomes" id="UP001589797">
    <property type="component" value="Unassembled WGS sequence"/>
</dbReference>
<comment type="caution">
    <text evidence="3">The sequence shown here is derived from an EMBL/GenBank/DDBJ whole genome shotgun (WGS) entry which is preliminary data.</text>
</comment>
<evidence type="ECO:0000313" key="3">
    <source>
        <dbReference type="EMBL" id="MFC0262711.1"/>
    </source>
</evidence>